<accession>A0A0F7L390</accession>
<evidence type="ECO:0000313" key="1">
    <source>
        <dbReference type="EMBL" id="AKH45907.1"/>
    </source>
</evidence>
<dbReference type="EMBL" id="KR029577">
    <property type="protein sequence ID" value="AKH45907.1"/>
    <property type="molecule type" value="Genomic_DNA"/>
</dbReference>
<name>A0A0F7L390_9VIRU</name>
<protein>
    <submittedName>
        <fullName evidence="1">Uncharacterized protein</fullName>
    </submittedName>
</protein>
<reference evidence="1" key="2">
    <citation type="submission" date="2015-03" db="EMBL/GenBank/DDBJ databases">
        <authorList>
            <person name="Chow C.-E.T."/>
            <person name="Winget D.M."/>
            <person name="White R.A.III."/>
            <person name="Hallam S.J."/>
            <person name="Suttle C.A."/>
        </authorList>
    </citation>
    <scope>NUCLEOTIDE SEQUENCE</scope>
    <source>
        <strain evidence="1">Anoxic3_1</strain>
    </source>
</reference>
<proteinExistence type="predicted"/>
<reference evidence="1" key="1">
    <citation type="journal article" date="2015" name="Front. Microbiol.">
        <title>Combining genomic sequencing methods to explore viral diversity and reveal potential virus-host interactions.</title>
        <authorList>
            <person name="Chow C.E."/>
            <person name="Winget D.M."/>
            <person name="White R.A.III."/>
            <person name="Hallam S.J."/>
            <person name="Suttle C.A."/>
        </authorList>
    </citation>
    <scope>NUCLEOTIDE SEQUENCE</scope>
    <source>
        <strain evidence="1">Anoxic3_1</strain>
    </source>
</reference>
<organism evidence="1">
    <name type="scientific">uncultured marine virus</name>
    <dbReference type="NCBI Taxonomy" id="186617"/>
    <lineage>
        <taxon>Viruses</taxon>
        <taxon>environmental samples</taxon>
    </lineage>
</organism>
<sequence>MAVALRSRGCSFRQGYLHANADLVLEGAVVDLFPYRRQLDLGQGRQTLEQLNQGCVRLQRILGLTHRSALRQPQHSVTRDIIQRESKITLDLSHPGRNLLLALLPWSQLLVDPVFGFLVHF</sequence>